<dbReference type="SUPFAM" id="SSF53167">
    <property type="entry name" value="Purine and uridine phosphorylases"/>
    <property type="match status" value="1"/>
</dbReference>
<dbReference type="InterPro" id="IPR000845">
    <property type="entry name" value="Nucleoside_phosphorylase_d"/>
</dbReference>
<dbReference type="PANTHER" id="PTHR46832">
    <property type="entry name" value="5'-METHYLTHIOADENOSINE/S-ADENOSYLHOMOCYSTEINE NUCLEOSIDASE"/>
    <property type="match status" value="1"/>
</dbReference>
<dbReference type="OrthoDB" id="9792278at2"/>
<name>V5RJ12_SPIAP</name>
<organism evidence="2 3">
    <name type="scientific">Spiroplasma apis B31</name>
    <dbReference type="NCBI Taxonomy" id="1276258"/>
    <lineage>
        <taxon>Bacteria</taxon>
        <taxon>Bacillati</taxon>
        <taxon>Mycoplasmatota</taxon>
        <taxon>Mollicutes</taxon>
        <taxon>Entomoplasmatales</taxon>
        <taxon>Spiroplasmataceae</taxon>
        <taxon>Spiroplasma</taxon>
    </lineage>
</organism>
<dbReference type="RefSeq" id="WP_023789706.1">
    <property type="nucleotide sequence ID" value="NC_022998.1"/>
</dbReference>
<dbReference type="Pfam" id="PF01048">
    <property type="entry name" value="PNP_UDP_1"/>
    <property type="match status" value="1"/>
</dbReference>
<dbReference type="KEGG" id="sapi:SAPIS_v1c06840"/>
<dbReference type="HOGENOM" id="CLU_031248_2_2_14"/>
<dbReference type="InterPro" id="IPR035994">
    <property type="entry name" value="Nucleoside_phosphorylase_sf"/>
</dbReference>
<dbReference type="Gene3D" id="3.40.50.1580">
    <property type="entry name" value="Nucleoside phosphorylase domain"/>
    <property type="match status" value="1"/>
</dbReference>
<feature type="domain" description="Nucleoside phosphorylase" evidence="1">
    <location>
        <begin position="3"/>
        <end position="211"/>
    </location>
</feature>
<reference evidence="2 3" key="1">
    <citation type="journal article" date="2014" name="Genome Announc.">
        <title>Complete Genome Sequence of Spiroplasma apis B31T (ATCC 33834), a Bacterium Associated with May Disease of Honeybees (Apis mellifera).</title>
        <authorList>
            <person name="Ku C."/>
            <person name="Lo W.S."/>
            <person name="Chen L.L."/>
            <person name="Kuo C.H."/>
        </authorList>
    </citation>
    <scope>NUCLEOTIDE SEQUENCE [LARGE SCALE GENOMIC DNA]</scope>
    <source>
        <strain evidence="2">B31</strain>
    </source>
</reference>
<evidence type="ECO:0000313" key="3">
    <source>
        <dbReference type="Proteomes" id="UP000018550"/>
    </source>
</evidence>
<keyword evidence="3" id="KW-1185">Reference proteome</keyword>
<dbReference type="EMBL" id="CP006682">
    <property type="protein sequence ID" value="AHB36529.1"/>
    <property type="molecule type" value="Genomic_DNA"/>
</dbReference>
<dbReference type="CDD" id="cd09008">
    <property type="entry name" value="MTAN"/>
    <property type="match status" value="1"/>
</dbReference>
<dbReference type="GO" id="GO:0019284">
    <property type="term" value="P:L-methionine salvage from S-adenosylmethionine"/>
    <property type="evidence" value="ECO:0007669"/>
    <property type="project" value="TreeGrafter"/>
</dbReference>
<dbReference type="GO" id="GO:0008782">
    <property type="term" value="F:adenosylhomocysteine nucleosidase activity"/>
    <property type="evidence" value="ECO:0007669"/>
    <property type="project" value="TreeGrafter"/>
</dbReference>
<proteinExistence type="predicted"/>
<dbReference type="GO" id="GO:0008930">
    <property type="term" value="F:methylthioadenosine nucleosidase activity"/>
    <property type="evidence" value="ECO:0007669"/>
    <property type="project" value="TreeGrafter"/>
</dbReference>
<dbReference type="STRING" id="1276258.SAPIS_v1c06840"/>
<dbReference type="Proteomes" id="UP000018550">
    <property type="component" value="Chromosome"/>
</dbReference>
<protein>
    <submittedName>
        <fullName evidence="2">5'-methylthioadenosine/S-adenosylhomocysteine nucleosidase</fullName>
    </submittedName>
</protein>
<dbReference type="PATRIC" id="fig|1276258.3.peg.698"/>
<evidence type="ECO:0000313" key="2">
    <source>
        <dbReference type="EMBL" id="AHB36529.1"/>
    </source>
</evidence>
<gene>
    <name evidence="2" type="primary">mtn</name>
    <name evidence="2" type="ORF">SAPIS_v1c06840</name>
</gene>
<dbReference type="AlphaFoldDB" id="V5RJ12"/>
<dbReference type="eggNOG" id="COG0775">
    <property type="taxonomic scope" value="Bacteria"/>
</dbReference>
<evidence type="ECO:0000259" key="1">
    <source>
        <dbReference type="Pfam" id="PF01048"/>
    </source>
</evidence>
<accession>V5RJ12</accession>
<dbReference type="PANTHER" id="PTHR46832:SF1">
    <property type="entry name" value="5'-METHYLTHIOADENOSINE_S-ADENOSYLHOMOCYSTEINE NUCLEOSIDASE"/>
    <property type="match status" value="1"/>
</dbReference>
<dbReference type="GO" id="GO:0005829">
    <property type="term" value="C:cytosol"/>
    <property type="evidence" value="ECO:0007669"/>
    <property type="project" value="TreeGrafter"/>
</dbReference>
<dbReference type="GO" id="GO:0009116">
    <property type="term" value="P:nucleoside metabolic process"/>
    <property type="evidence" value="ECO:0007669"/>
    <property type="project" value="InterPro"/>
</dbReference>
<sequence>MNVCIIFAMKEEAQSLLNDCAAKQISSWPFKVFQKDNILIAISGIGLVNASSCLTFLETNYKINFYINCGLVGSVNDEYKSLECLVIKKTYFSTANATGFGYNYGQIPQMPKFFSSDLNLIDQFLKTNKDIKICNIASSDIFINSLEKKELFIVPIKDQIDVVDMEYAALCQAAYLFKKPIFSFKIVSDKFTNKTNEQQFKEILDIASQEISSRMIVYLKDINLI</sequence>